<dbReference type="EMBL" id="WNBM01000003">
    <property type="protein sequence ID" value="MTT75973.1"/>
    <property type="molecule type" value="Genomic_DNA"/>
</dbReference>
<evidence type="ECO:0000313" key="10">
    <source>
        <dbReference type="Proteomes" id="UP000484547"/>
    </source>
</evidence>
<dbReference type="InterPro" id="IPR036390">
    <property type="entry name" value="WH_DNA-bd_sf"/>
</dbReference>
<evidence type="ECO:0000256" key="4">
    <source>
        <dbReference type="ARBA" id="ARBA00023163"/>
    </source>
</evidence>
<keyword evidence="3" id="KW-0238">DNA-binding</keyword>
<evidence type="ECO:0000313" key="8">
    <source>
        <dbReference type="EMBL" id="MTU04035.1"/>
    </source>
</evidence>
<dbReference type="InterPro" id="IPR036388">
    <property type="entry name" value="WH-like_DNA-bd_sf"/>
</dbReference>
<organism evidence="6">
    <name type="scientific">Phascolarctobacterium faecium</name>
    <dbReference type="NCBI Taxonomy" id="33025"/>
    <lineage>
        <taxon>Bacteria</taxon>
        <taxon>Bacillati</taxon>
        <taxon>Bacillota</taxon>
        <taxon>Negativicutes</taxon>
        <taxon>Acidaminococcales</taxon>
        <taxon>Acidaminococcaceae</taxon>
        <taxon>Phascolarctobacterium</taxon>
    </lineage>
</organism>
<dbReference type="Pfam" id="PF00126">
    <property type="entry name" value="HTH_1"/>
    <property type="match status" value="1"/>
</dbReference>
<dbReference type="PANTHER" id="PTHR30126">
    <property type="entry name" value="HTH-TYPE TRANSCRIPTIONAL REGULATOR"/>
    <property type="match status" value="1"/>
</dbReference>
<dbReference type="Proteomes" id="UP000484547">
    <property type="component" value="Unassembled WGS sequence"/>
</dbReference>
<keyword evidence="4" id="KW-0804">Transcription</keyword>
<evidence type="ECO:0000259" key="5">
    <source>
        <dbReference type="PROSITE" id="PS50931"/>
    </source>
</evidence>
<dbReference type="RefSeq" id="WP_021717152.1">
    <property type="nucleotide sequence ID" value="NZ_AP019004.1"/>
</dbReference>
<dbReference type="Gene3D" id="3.40.190.290">
    <property type="match status" value="1"/>
</dbReference>
<reference evidence="9 10" key="2">
    <citation type="journal article" date="2019" name="Nat. Med.">
        <title>A library of human gut bacterial isolates paired with longitudinal multiomics data enables mechanistic microbiome research.</title>
        <authorList>
            <person name="Poyet M."/>
            <person name="Groussin M."/>
            <person name="Gibbons S.M."/>
            <person name="Avila-Pacheco J."/>
            <person name="Jiang X."/>
            <person name="Kearney S.M."/>
            <person name="Perrotta A.R."/>
            <person name="Berdy B."/>
            <person name="Zhao S."/>
            <person name="Lieberman T.D."/>
            <person name="Swanson P.K."/>
            <person name="Smith M."/>
            <person name="Roesemann S."/>
            <person name="Alexander J.E."/>
            <person name="Rich S.A."/>
            <person name="Livny J."/>
            <person name="Vlamakis H."/>
            <person name="Clish C."/>
            <person name="Bullock K."/>
            <person name="Deik A."/>
            <person name="Scott J."/>
            <person name="Pierce K.A."/>
            <person name="Xavier R.J."/>
            <person name="Alm E.J."/>
        </authorList>
    </citation>
    <scope>NUCLEOTIDE SEQUENCE [LARGE SCALE GENOMIC DNA]</scope>
    <source>
        <strain evidence="7 10">BIOML-A13</strain>
        <strain evidence="8 9">BIOML-A3</strain>
    </source>
</reference>
<dbReference type="EMBL" id="CBDS010000014">
    <property type="protein sequence ID" value="CDB45111.1"/>
    <property type="molecule type" value="Genomic_DNA"/>
</dbReference>
<dbReference type="InterPro" id="IPR005119">
    <property type="entry name" value="LysR_subst-bd"/>
</dbReference>
<accession>R6IIF4</accession>
<keyword evidence="9" id="KW-1185">Reference proteome</keyword>
<dbReference type="Proteomes" id="UP000443070">
    <property type="component" value="Unassembled WGS sequence"/>
</dbReference>
<dbReference type="GO" id="GO:0000976">
    <property type="term" value="F:transcription cis-regulatory region binding"/>
    <property type="evidence" value="ECO:0007669"/>
    <property type="project" value="TreeGrafter"/>
</dbReference>
<evidence type="ECO:0000313" key="9">
    <source>
        <dbReference type="Proteomes" id="UP000443070"/>
    </source>
</evidence>
<evidence type="ECO:0000256" key="2">
    <source>
        <dbReference type="ARBA" id="ARBA00023015"/>
    </source>
</evidence>
<dbReference type="FunFam" id="1.10.10.10:FF:000001">
    <property type="entry name" value="LysR family transcriptional regulator"/>
    <property type="match status" value="1"/>
</dbReference>
<dbReference type="PANTHER" id="PTHR30126:SF39">
    <property type="entry name" value="HTH-TYPE TRANSCRIPTIONAL REGULATOR CYSL"/>
    <property type="match status" value="1"/>
</dbReference>
<dbReference type="GeneID" id="49407467"/>
<evidence type="ECO:0000256" key="3">
    <source>
        <dbReference type="ARBA" id="ARBA00023125"/>
    </source>
</evidence>
<dbReference type="PROSITE" id="PS50931">
    <property type="entry name" value="HTH_LYSR"/>
    <property type="match status" value="1"/>
</dbReference>
<sequence>MWEELKTFIEVVEQQSFTKAAQKLNISQPTVSLHIRRLEECFNAVLIRRSKKQKQLSVTYAGMIVYDAAKQMKSLWQFTEITVKELGSEIKGRLAIGASLTIGEYFLPAFLGRFMKRYPQLEIEVKIDNTVHICELLQSNKIDVGLVEGETGDKKFHKEEFYIDRLVLIGPIGSPKKMQRRDLETVTWITREQGSGTRVQWEEFLEKNSVLPAKTIIFNTNFAVKEAVRNDLGYALLSEHIAKQAAAAGEVELIETQEEAGRKFVCLTLASETMSRNVQTLVDNLKRDFVK</sequence>
<comment type="caution">
    <text evidence="6">The sequence shown here is derived from an EMBL/GenBank/DDBJ whole genome shotgun (WGS) entry which is preliminary data.</text>
</comment>
<proteinExistence type="inferred from homology"/>
<dbReference type="EMBL" id="WNBW01000003">
    <property type="protein sequence ID" value="MTU04035.1"/>
    <property type="molecule type" value="Genomic_DNA"/>
</dbReference>
<feature type="domain" description="HTH lysR-type" evidence="5">
    <location>
        <begin position="1"/>
        <end position="57"/>
    </location>
</feature>
<accession>A0A3G9GZ61</accession>
<dbReference type="OrthoDB" id="9785745at2"/>
<evidence type="ECO:0000313" key="7">
    <source>
        <dbReference type="EMBL" id="MTT75973.1"/>
    </source>
</evidence>
<dbReference type="Pfam" id="PF03466">
    <property type="entry name" value="LysR_substrate"/>
    <property type="match status" value="1"/>
</dbReference>
<dbReference type="Gene3D" id="1.10.10.10">
    <property type="entry name" value="Winged helix-like DNA-binding domain superfamily/Winged helix DNA-binding domain"/>
    <property type="match status" value="1"/>
</dbReference>
<evidence type="ECO:0000256" key="1">
    <source>
        <dbReference type="ARBA" id="ARBA00009437"/>
    </source>
</evidence>
<name>A0A3G9GZ61_9FIRM</name>
<dbReference type="SUPFAM" id="SSF53850">
    <property type="entry name" value="Periplasmic binding protein-like II"/>
    <property type="match status" value="1"/>
</dbReference>
<evidence type="ECO:0000313" key="6">
    <source>
        <dbReference type="EMBL" id="CDB45111.1"/>
    </source>
</evidence>
<dbReference type="PRINTS" id="PR00039">
    <property type="entry name" value="HTHLYSR"/>
</dbReference>
<comment type="similarity">
    <text evidence="1">Belongs to the LysR transcriptional regulatory family.</text>
</comment>
<dbReference type="InterPro" id="IPR000847">
    <property type="entry name" value="LysR_HTH_N"/>
</dbReference>
<protein>
    <submittedName>
        <fullName evidence="7">LysR family transcriptional regulator</fullName>
    </submittedName>
    <submittedName>
        <fullName evidence="6">Transcription regulator LysR family</fullName>
    </submittedName>
</protein>
<keyword evidence="2" id="KW-0805">Transcription regulation</keyword>
<reference evidence="6" key="1">
    <citation type="submission" date="2012-11" db="EMBL/GenBank/DDBJ databases">
        <title>Dependencies among metagenomic species, viruses, plasmids and units of genetic variation.</title>
        <authorList>
            <person name="Nielsen H.B."/>
            <person name="Almeida M."/>
            <person name="Juncker A.S."/>
            <person name="Rasmussen S."/>
            <person name="Li J."/>
            <person name="Sunagawa S."/>
            <person name="Plichta D."/>
            <person name="Gautier L."/>
            <person name="Le Chatelier E."/>
            <person name="Peletier E."/>
            <person name="Bonde I."/>
            <person name="Nielsen T."/>
            <person name="Manichanh C."/>
            <person name="Arumugam M."/>
            <person name="Batto J."/>
            <person name="Santos M.B.Q.D."/>
            <person name="Blom N."/>
            <person name="Borruel N."/>
            <person name="Burgdorf K.S."/>
            <person name="Boumezbeur F."/>
            <person name="Casellas F."/>
            <person name="Dore J."/>
            <person name="Guarner F."/>
            <person name="Hansen T."/>
            <person name="Hildebrand F."/>
            <person name="Kaas R.S."/>
            <person name="Kennedy S."/>
            <person name="Kristiansen K."/>
            <person name="Kultima J.R."/>
            <person name="Leonard P."/>
            <person name="Levenez F."/>
            <person name="Lund O."/>
            <person name="Moumen B."/>
            <person name="Le Paslier D."/>
            <person name="Pons N."/>
            <person name="Pedersen O."/>
            <person name="Prifti E."/>
            <person name="Qin J."/>
            <person name="Raes J."/>
            <person name="Tap J."/>
            <person name="Tims S."/>
            <person name="Ussery D.W."/>
            <person name="Yamada T."/>
            <person name="MetaHit consortium"/>
            <person name="Renault P."/>
            <person name="Sicheritz-Ponten T."/>
            <person name="Bork P."/>
            <person name="Wang J."/>
            <person name="Brunak S."/>
            <person name="Ehrlich S.D."/>
        </authorList>
    </citation>
    <scope>NUCLEOTIDE SEQUENCE [LARGE SCALE GENOMIC DNA]</scope>
</reference>
<dbReference type="AlphaFoldDB" id="A0A3G9GZ61"/>
<gene>
    <name evidence="6" type="ORF">BN533_00249</name>
    <name evidence="7" type="ORF">GMD11_06840</name>
    <name evidence="8" type="ORF">GMD18_06485</name>
</gene>
<dbReference type="GO" id="GO:0003700">
    <property type="term" value="F:DNA-binding transcription factor activity"/>
    <property type="evidence" value="ECO:0007669"/>
    <property type="project" value="InterPro"/>
</dbReference>
<dbReference type="SUPFAM" id="SSF46785">
    <property type="entry name" value="Winged helix' DNA-binding domain"/>
    <property type="match status" value="1"/>
</dbReference>